<sequence>MHHLTPFTSSCLTIGSLALTATSFTAIYSLRVVFFVSIGHPRFNTLSPINENNPAVLNPIKRLA</sequence>
<keyword evidence="1" id="KW-0813">Transport</keyword>
<gene>
    <name evidence="5" type="ORF">D9C73_028513</name>
</gene>
<accession>A0A4U5TX03</accession>
<organism evidence="5 6">
    <name type="scientific">Collichthys lucidus</name>
    <name type="common">Big head croaker</name>
    <name type="synonym">Sciaena lucida</name>
    <dbReference type="NCBI Taxonomy" id="240159"/>
    <lineage>
        <taxon>Eukaryota</taxon>
        <taxon>Metazoa</taxon>
        <taxon>Chordata</taxon>
        <taxon>Craniata</taxon>
        <taxon>Vertebrata</taxon>
        <taxon>Euteleostomi</taxon>
        <taxon>Actinopterygii</taxon>
        <taxon>Neopterygii</taxon>
        <taxon>Teleostei</taxon>
        <taxon>Neoteleostei</taxon>
        <taxon>Acanthomorphata</taxon>
        <taxon>Eupercaria</taxon>
        <taxon>Sciaenidae</taxon>
        <taxon>Collichthys</taxon>
    </lineage>
</organism>
<evidence type="ECO:0000256" key="3">
    <source>
        <dbReference type="ARBA" id="ARBA00023027"/>
    </source>
</evidence>
<evidence type="ECO:0000256" key="1">
    <source>
        <dbReference type="ARBA" id="ARBA00022448"/>
    </source>
</evidence>
<dbReference type="InterPro" id="IPR010934">
    <property type="entry name" value="NADH_DH_su5_C"/>
</dbReference>
<reference evidence="5 6" key="1">
    <citation type="submission" date="2019-01" db="EMBL/GenBank/DDBJ databases">
        <title>Genome Assembly of Collichthys lucidus.</title>
        <authorList>
            <person name="Cai M."/>
            <person name="Xiao S."/>
        </authorList>
    </citation>
    <scope>NUCLEOTIDE SEQUENCE [LARGE SCALE GENOMIC DNA]</scope>
    <source>
        <strain evidence="5">JT15FE1705JMU</strain>
        <tissue evidence="5">Muscle</tissue>
    </source>
</reference>
<keyword evidence="6" id="KW-1185">Reference proteome</keyword>
<evidence type="ECO:0000313" key="5">
    <source>
        <dbReference type="EMBL" id="TKS65341.1"/>
    </source>
</evidence>
<evidence type="ECO:0000259" key="4">
    <source>
        <dbReference type="Pfam" id="PF06455"/>
    </source>
</evidence>
<keyword evidence="5" id="KW-0830">Ubiquinone</keyword>
<dbReference type="Pfam" id="PF06455">
    <property type="entry name" value="NADH5_C"/>
    <property type="match status" value="1"/>
</dbReference>
<dbReference type="STRING" id="240159.A0A4U5TX03"/>
<feature type="domain" description="NADH dehydrogenase subunit 5 C-terminal" evidence="4">
    <location>
        <begin position="28"/>
        <end position="64"/>
    </location>
</feature>
<keyword evidence="2" id="KW-1278">Translocase</keyword>
<protein>
    <submittedName>
        <fullName evidence="5">NADH-ubiquinone oxidoreductase chain 5</fullName>
    </submittedName>
</protein>
<keyword evidence="3" id="KW-0520">NAD</keyword>
<dbReference type="AlphaFoldDB" id="A0A4U5TX03"/>
<evidence type="ECO:0000313" key="6">
    <source>
        <dbReference type="Proteomes" id="UP000298787"/>
    </source>
</evidence>
<name>A0A4U5TX03_COLLU</name>
<evidence type="ECO:0000256" key="2">
    <source>
        <dbReference type="ARBA" id="ARBA00022967"/>
    </source>
</evidence>
<dbReference type="Proteomes" id="UP000298787">
    <property type="component" value="Unassembled WGS sequence"/>
</dbReference>
<proteinExistence type="predicted"/>
<dbReference type="EMBL" id="ML240660">
    <property type="protein sequence ID" value="TKS65341.1"/>
    <property type="molecule type" value="Genomic_DNA"/>
</dbReference>